<dbReference type="EnsemblPlants" id="AVESA.00010b.r2.7AG1211660.1">
    <property type="protein sequence ID" value="AVESA.00010b.r2.7AG1211660.1.CDS.1"/>
    <property type="gene ID" value="AVESA.00010b.r2.7AG1211660"/>
</dbReference>
<reference evidence="1" key="1">
    <citation type="submission" date="2021-05" db="EMBL/GenBank/DDBJ databases">
        <authorList>
            <person name="Scholz U."/>
            <person name="Mascher M."/>
            <person name="Fiebig A."/>
        </authorList>
    </citation>
    <scope>NUCLEOTIDE SEQUENCE [LARGE SCALE GENOMIC DNA]</scope>
</reference>
<proteinExistence type="predicted"/>
<reference evidence="1" key="2">
    <citation type="submission" date="2025-09" db="UniProtKB">
        <authorList>
            <consortium name="EnsemblPlants"/>
        </authorList>
    </citation>
    <scope>IDENTIFICATION</scope>
</reference>
<dbReference type="Proteomes" id="UP001732700">
    <property type="component" value="Chromosome 7A"/>
</dbReference>
<sequence>MESLVTLVLVAAFLFATVVFLRRRTITINITPSRARRAPAPLKPRQRLITISDAAVAQRALVENADAFSTRPFALFGKPLITGPERRRSDNIISAPHGRLWRALRCNLSSEVIHPTRMASLGPLRRAAIGAVVADLRRQSTAAAKGEAALVVRDCLYAAVFSMTARLCFGAAVDEAQVRGMQRNMQEFFLAVGPSPSKKQPGARPTELGRGRDPAGSIRRRQVEFFLPLIEARRQSSRFCNNEGGLRLYIDSLLDLSVPDVDDDHLDVDDNGIRRRALTDDELVSLVSEFLGAGTETVVASIEWTLAHLTTNPRVQNKLCREVSCIVDGDDSRCPSEPEEREIQMHHRSAMPYLHAVVLESLRMHPTVPFAMRELRTESEGAVIGQTTMPEGGLRVHFSLGAIGRDSKAWTDPDEFRPERFLAGGEAEDVGPLPGPKGIRMMPFGAGPRYCPGMNLAMLNIKCFLAALVREFQWTTQHEISSVDLTEIDGFFKVMKNPLRARVTPRA</sequence>
<organism evidence="1 2">
    <name type="scientific">Avena sativa</name>
    <name type="common">Oat</name>
    <dbReference type="NCBI Taxonomy" id="4498"/>
    <lineage>
        <taxon>Eukaryota</taxon>
        <taxon>Viridiplantae</taxon>
        <taxon>Streptophyta</taxon>
        <taxon>Embryophyta</taxon>
        <taxon>Tracheophyta</taxon>
        <taxon>Spermatophyta</taxon>
        <taxon>Magnoliopsida</taxon>
        <taxon>Liliopsida</taxon>
        <taxon>Poales</taxon>
        <taxon>Poaceae</taxon>
        <taxon>BOP clade</taxon>
        <taxon>Pooideae</taxon>
        <taxon>Poodae</taxon>
        <taxon>Poeae</taxon>
        <taxon>Poeae Chloroplast Group 1 (Aveneae type)</taxon>
        <taxon>Aveninae</taxon>
        <taxon>Avena</taxon>
    </lineage>
</organism>
<name>A0ACD5ZRQ2_AVESA</name>
<keyword evidence="2" id="KW-1185">Reference proteome</keyword>
<accession>A0ACD5ZRQ2</accession>
<evidence type="ECO:0000313" key="2">
    <source>
        <dbReference type="Proteomes" id="UP001732700"/>
    </source>
</evidence>
<protein>
    <submittedName>
        <fullName evidence="1">Uncharacterized protein</fullName>
    </submittedName>
</protein>
<evidence type="ECO:0000313" key="1">
    <source>
        <dbReference type="EnsemblPlants" id="AVESA.00010b.r2.7AG1211660.1.CDS.1"/>
    </source>
</evidence>